<organism evidence="2 3">
    <name type="scientific">Saccharopolyspora ipomoeae</name>
    <dbReference type="NCBI Taxonomy" id="3042027"/>
    <lineage>
        <taxon>Bacteria</taxon>
        <taxon>Bacillati</taxon>
        <taxon>Actinomycetota</taxon>
        <taxon>Actinomycetes</taxon>
        <taxon>Pseudonocardiales</taxon>
        <taxon>Pseudonocardiaceae</taxon>
        <taxon>Saccharopolyspora</taxon>
    </lineage>
</organism>
<gene>
    <name evidence="2" type="ORF">QFW96_10330</name>
</gene>
<evidence type="ECO:0000256" key="1">
    <source>
        <dbReference type="SAM" id="MobiDB-lite"/>
    </source>
</evidence>
<evidence type="ECO:0000313" key="3">
    <source>
        <dbReference type="Proteomes" id="UP001237595"/>
    </source>
</evidence>
<dbReference type="InterPro" id="IPR036689">
    <property type="entry name" value="ESAT-6-like_sf"/>
</dbReference>
<dbReference type="EMBL" id="JASAOF010000004">
    <property type="protein sequence ID" value="MDI2029011.1"/>
    <property type="molecule type" value="Genomic_DNA"/>
</dbReference>
<keyword evidence="3" id="KW-1185">Reference proteome</keyword>
<dbReference type="Gene3D" id="1.10.287.1060">
    <property type="entry name" value="ESAT-6-like"/>
    <property type="match status" value="1"/>
</dbReference>
<feature type="compositionally biased region" description="Low complexity" evidence="1">
    <location>
        <begin position="206"/>
        <end position="230"/>
    </location>
</feature>
<name>A0ABT6PLY2_9PSEU</name>
<reference evidence="2 3" key="1">
    <citation type="submission" date="2023-04" db="EMBL/GenBank/DDBJ databases">
        <title>Draft genome sequence of Saccharopolyspora sp. TS4A08 isolated from sweet potato rhizospheric soil.</title>
        <authorList>
            <person name="Suksaard P."/>
            <person name="Duangmal K."/>
        </authorList>
    </citation>
    <scope>NUCLEOTIDE SEQUENCE [LARGE SCALE GENOMIC DNA]</scope>
    <source>
        <strain evidence="2 3">TS4A08</strain>
    </source>
</reference>
<dbReference type="Proteomes" id="UP001237595">
    <property type="component" value="Unassembled WGS sequence"/>
</dbReference>
<comment type="caution">
    <text evidence="2">The sequence shown here is derived from an EMBL/GenBank/DDBJ whole genome shotgun (WGS) entry which is preliminary data.</text>
</comment>
<dbReference type="SUPFAM" id="SSF140453">
    <property type="entry name" value="EsxAB dimer-like"/>
    <property type="match status" value="1"/>
</dbReference>
<feature type="region of interest" description="Disordered" evidence="1">
    <location>
        <begin position="266"/>
        <end position="416"/>
    </location>
</feature>
<evidence type="ECO:0000313" key="2">
    <source>
        <dbReference type="EMBL" id="MDI2029011.1"/>
    </source>
</evidence>
<feature type="region of interest" description="Disordered" evidence="1">
    <location>
        <begin position="189"/>
        <end position="230"/>
    </location>
</feature>
<feature type="compositionally biased region" description="Polar residues" evidence="1">
    <location>
        <begin position="190"/>
        <end position="205"/>
    </location>
</feature>
<dbReference type="Pfam" id="PF06013">
    <property type="entry name" value="WXG100"/>
    <property type="match status" value="1"/>
</dbReference>
<sequence length="416" mass="42063">MSAENLHYLAGIADELDVAHSIPADAGELIGRPDDFRDAARVWREAAAAVEDSSGDVDGKLGGIDTAWQGADAEAFVAHIRDAGLAGKDLADAMTGLADALEHTAEGVGAQQRRFTDLVAQTAEEVRAAMDASDEDGARERLAELADPARELLESIADYYTAFTRLCDDMAGGATREPGRWEAGEVFMKTSPTTGEPENTGVSGNSGVPGAAGTAAASASGESEEGQSGAGAAAGAAVGGAAVGGAAVGAAGVGMGMMPMGMMGGMLGQRGGGGGKERQNSSRLKSNPEELFGSAPEAPPSVFGETAKPQQPQQDQPDSARPKLDLPSTLQPAPPKPSIDEALAPPQTSQNPTAPQTPTTSQNPATSQTPATSQNPTTSQNSGLTVEAGVLQDSKGSTPEVRTAGVEDAPPPKPRG</sequence>
<dbReference type="RefSeq" id="WP_281455363.1">
    <property type="nucleotide sequence ID" value="NZ_JASAOF010000004.1"/>
</dbReference>
<protein>
    <submittedName>
        <fullName evidence="2">WXG100 family type VII secretion target</fullName>
    </submittedName>
</protein>
<dbReference type="InterPro" id="IPR010310">
    <property type="entry name" value="T7SS_ESAT-6-like"/>
</dbReference>
<accession>A0ABT6PLY2</accession>
<feature type="compositionally biased region" description="Polar residues" evidence="1">
    <location>
        <begin position="346"/>
        <end position="384"/>
    </location>
</feature>
<proteinExistence type="predicted"/>